<gene>
    <name evidence="1" type="ORF">CEXT_9291</name>
</gene>
<evidence type="ECO:0000313" key="1">
    <source>
        <dbReference type="EMBL" id="GIY79378.1"/>
    </source>
</evidence>
<name>A0AAV4WAV7_CAEEX</name>
<dbReference type="Proteomes" id="UP001054945">
    <property type="component" value="Unassembled WGS sequence"/>
</dbReference>
<dbReference type="AlphaFoldDB" id="A0AAV4WAV7"/>
<evidence type="ECO:0000313" key="2">
    <source>
        <dbReference type="Proteomes" id="UP001054945"/>
    </source>
</evidence>
<proteinExistence type="predicted"/>
<sequence length="75" mass="8508">MLGFLMKDTDCGISMGSLPTVSVWLNYLKWLMGMKWAPLLGKTFSTWLFSNRKMLSRVHQTLPKRKFLTIPGGSG</sequence>
<dbReference type="EMBL" id="BPLR01015879">
    <property type="protein sequence ID" value="GIY79378.1"/>
    <property type="molecule type" value="Genomic_DNA"/>
</dbReference>
<reference evidence="1 2" key="1">
    <citation type="submission" date="2021-06" db="EMBL/GenBank/DDBJ databases">
        <title>Caerostris extrusa draft genome.</title>
        <authorList>
            <person name="Kono N."/>
            <person name="Arakawa K."/>
        </authorList>
    </citation>
    <scope>NUCLEOTIDE SEQUENCE [LARGE SCALE GENOMIC DNA]</scope>
</reference>
<accession>A0AAV4WAV7</accession>
<organism evidence="1 2">
    <name type="scientific">Caerostris extrusa</name>
    <name type="common">Bark spider</name>
    <name type="synonym">Caerostris bankana</name>
    <dbReference type="NCBI Taxonomy" id="172846"/>
    <lineage>
        <taxon>Eukaryota</taxon>
        <taxon>Metazoa</taxon>
        <taxon>Ecdysozoa</taxon>
        <taxon>Arthropoda</taxon>
        <taxon>Chelicerata</taxon>
        <taxon>Arachnida</taxon>
        <taxon>Araneae</taxon>
        <taxon>Araneomorphae</taxon>
        <taxon>Entelegynae</taxon>
        <taxon>Araneoidea</taxon>
        <taxon>Araneidae</taxon>
        <taxon>Caerostris</taxon>
    </lineage>
</organism>
<keyword evidence="2" id="KW-1185">Reference proteome</keyword>
<comment type="caution">
    <text evidence="1">The sequence shown here is derived from an EMBL/GenBank/DDBJ whole genome shotgun (WGS) entry which is preliminary data.</text>
</comment>
<protein>
    <submittedName>
        <fullName evidence="1">Uncharacterized protein</fullName>
    </submittedName>
</protein>